<dbReference type="EMBL" id="AP023355">
    <property type="protein sequence ID" value="BCJ37138.1"/>
    <property type="molecule type" value="Genomic_DNA"/>
</dbReference>
<dbReference type="InterPro" id="IPR049445">
    <property type="entry name" value="TetR_SbtR-like_C"/>
</dbReference>
<evidence type="ECO:0000313" key="6">
    <source>
        <dbReference type="EMBL" id="BCJ37138.1"/>
    </source>
</evidence>
<dbReference type="InterPro" id="IPR050109">
    <property type="entry name" value="HTH-type_TetR-like_transc_reg"/>
</dbReference>
<evidence type="ECO:0000256" key="3">
    <source>
        <dbReference type="ARBA" id="ARBA00023163"/>
    </source>
</evidence>
<dbReference type="AlphaFoldDB" id="A0A7R7DSR9"/>
<dbReference type="InterPro" id="IPR036271">
    <property type="entry name" value="Tet_transcr_reg_TetR-rel_C_sf"/>
</dbReference>
<evidence type="ECO:0000313" key="7">
    <source>
        <dbReference type="Proteomes" id="UP000611640"/>
    </source>
</evidence>
<name>A0A7R7DSR9_9ACTN</name>
<keyword evidence="7" id="KW-1185">Reference proteome</keyword>
<dbReference type="GO" id="GO:0003700">
    <property type="term" value="F:DNA-binding transcription factor activity"/>
    <property type="evidence" value="ECO:0007669"/>
    <property type="project" value="TreeGrafter"/>
</dbReference>
<evidence type="ECO:0000259" key="5">
    <source>
        <dbReference type="PROSITE" id="PS50977"/>
    </source>
</evidence>
<dbReference type="GO" id="GO:0000976">
    <property type="term" value="F:transcription cis-regulatory region binding"/>
    <property type="evidence" value="ECO:0007669"/>
    <property type="project" value="TreeGrafter"/>
</dbReference>
<evidence type="ECO:0000256" key="4">
    <source>
        <dbReference type="PROSITE-ProRule" id="PRU00335"/>
    </source>
</evidence>
<keyword evidence="1" id="KW-0805">Transcription regulation</keyword>
<reference evidence="6 7" key="1">
    <citation type="submission" date="2020-08" db="EMBL/GenBank/DDBJ databases">
        <title>Whole genome shotgun sequence of Actinocatenispora thailandica NBRC 105041.</title>
        <authorList>
            <person name="Komaki H."/>
            <person name="Tamura T."/>
        </authorList>
    </citation>
    <scope>NUCLEOTIDE SEQUENCE [LARGE SCALE GENOMIC DNA]</scope>
    <source>
        <strain evidence="6 7">NBRC 105041</strain>
    </source>
</reference>
<sequence>MRGKGNAVATRELRSDAAANRDRIVEAARAELSKSNGTADELKLHVVAKAAGVGQGTLYRHFPTREHLLAAAYRDELTELVDAVAPLLARHAPLDALTRWLRRLVEYARVKRGVMAAIEASAWRDLYSDQHHRLDEALGALLDQGKAAGEVRDEVDVTDVILLLGVLSRIPESDWERRVPTIIAVIIDGLRRK</sequence>
<keyword evidence="3" id="KW-0804">Transcription</keyword>
<dbReference type="KEGG" id="atl:Athai_46410"/>
<organism evidence="6 7">
    <name type="scientific">Actinocatenispora thailandica</name>
    <dbReference type="NCBI Taxonomy" id="227318"/>
    <lineage>
        <taxon>Bacteria</taxon>
        <taxon>Bacillati</taxon>
        <taxon>Actinomycetota</taxon>
        <taxon>Actinomycetes</taxon>
        <taxon>Micromonosporales</taxon>
        <taxon>Micromonosporaceae</taxon>
        <taxon>Actinocatenispora</taxon>
    </lineage>
</organism>
<dbReference type="Pfam" id="PF00440">
    <property type="entry name" value="TetR_N"/>
    <property type="match status" value="1"/>
</dbReference>
<gene>
    <name evidence="6" type="ORF">Athai_46410</name>
</gene>
<dbReference type="InterPro" id="IPR001647">
    <property type="entry name" value="HTH_TetR"/>
</dbReference>
<feature type="domain" description="HTH tetR-type" evidence="5">
    <location>
        <begin position="18"/>
        <end position="80"/>
    </location>
</feature>
<dbReference type="Proteomes" id="UP000611640">
    <property type="component" value="Chromosome"/>
</dbReference>
<dbReference type="SUPFAM" id="SSF46689">
    <property type="entry name" value="Homeodomain-like"/>
    <property type="match status" value="1"/>
</dbReference>
<accession>A0A7R7DSR9</accession>
<protein>
    <submittedName>
        <fullName evidence="6">TetR family transcriptional regulator</fullName>
    </submittedName>
</protein>
<dbReference type="PROSITE" id="PS50977">
    <property type="entry name" value="HTH_TETR_2"/>
    <property type="match status" value="1"/>
</dbReference>
<evidence type="ECO:0000256" key="1">
    <source>
        <dbReference type="ARBA" id="ARBA00023015"/>
    </source>
</evidence>
<dbReference type="PANTHER" id="PTHR30055:SF234">
    <property type="entry name" value="HTH-TYPE TRANSCRIPTIONAL REGULATOR BETI"/>
    <property type="match status" value="1"/>
</dbReference>
<keyword evidence="2 4" id="KW-0238">DNA-binding</keyword>
<dbReference type="PANTHER" id="PTHR30055">
    <property type="entry name" value="HTH-TYPE TRANSCRIPTIONAL REGULATOR RUTR"/>
    <property type="match status" value="1"/>
</dbReference>
<evidence type="ECO:0000256" key="2">
    <source>
        <dbReference type="ARBA" id="ARBA00023125"/>
    </source>
</evidence>
<dbReference type="SUPFAM" id="SSF48498">
    <property type="entry name" value="Tetracyclin repressor-like, C-terminal domain"/>
    <property type="match status" value="1"/>
</dbReference>
<dbReference type="InterPro" id="IPR009057">
    <property type="entry name" value="Homeodomain-like_sf"/>
</dbReference>
<dbReference type="Pfam" id="PF21597">
    <property type="entry name" value="TetR_C_43"/>
    <property type="match status" value="1"/>
</dbReference>
<proteinExistence type="predicted"/>
<dbReference type="Gene3D" id="1.10.357.10">
    <property type="entry name" value="Tetracycline Repressor, domain 2"/>
    <property type="match status" value="1"/>
</dbReference>
<feature type="DNA-binding region" description="H-T-H motif" evidence="4">
    <location>
        <begin position="43"/>
        <end position="62"/>
    </location>
</feature>